<name>A0A1H2YLN4_9FIRM</name>
<gene>
    <name evidence="2" type="ORF">SAMN05660923_01653</name>
</gene>
<sequence>MYNDFITMETLATFAGLVAAVSIIVQFTKSLIKNRFGDAAVRIYTFIIALILTFIFAKSGTGIEGIVLTIINSIIVAIAAMGAYENIADPKAEKKK</sequence>
<dbReference type="EMBL" id="FNNG01000006">
    <property type="protein sequence ID" value="SDX05905.1"/>
    <property type="molecule type" value="Genomic_DNA"/>
</dbReference>
<keyword evidence="1" id="KW-0472">Membrane</keyword>
<feature type="transmembrane region" description="Helical" evidence="1">
    <location>
        <begin position="39"/>
        <end position="57"/>
    </location>
</feature>
<protein>
    <recommendedName>
        <fullName evidence="4">Holin</fullName>
    </recommendedName>
</protein>
<dbReference type="AlphaFoldDB" id="A0A1H2YLN4"/>
<reference evidence="2 3" key="1">
    <citation type="submission" date="2016-10" db="EMBL/GenBank/DDBJ databases">
        <authorList>
            <person name="de Groot N.N."/>
        </authorList>
    </citation>
    <scope>NUCLEOTIDE SEQUENCE [LARGE SCALE GENOMIC DNA]</scope>
    <source>
        <strain evidence="2 3">DSM 23310</strain>
    </source>
</reference>
<dbReference type="RefSeq" id="WP_093752655.1">
    <property type="nucleotide sequence ID" value="NZ_FNNG01000006.1"/>
</dbReference>
<evidence type="ECO:0000313" key="3">
    <source>
        <dbReference type="Proteomes" id="UP000198828"/>
    </source>
</evidence>
<organism evidence="2 3">
    <name type="scientific">Tepidimicrobium xylanilyticum</name>
    <dbReference type="NCBI Taxonomy" id="1123352"/>
    <lineage>
        <taxon>Bacteria</taxon>
        <taxon>Bacillati</taxon>
        <taxon>Bacillota</taxon>
        <taxon>Tissierellia</taxon>
        <taxon>Tissierellales</taxon>
        <taxon>Tepidimicrobiaceae</taxon>
        <taxon>Tepidimicrobium</taxon>
    </lineage>
</organism>
<keyword evidence="3" id="KW-1185">Reference proteome</keyword>
<feature type="transmembrane region" description="Helical" evidence="1">
    <location>
        <begin position="63"/>
        <end position="84"/>
    </location>
</feature>
<evidence type="ECO:0000256" key="1">
    <source>
        <dbReference type="SAM" id="Phobius"/>
    </source>
</evidence>
<keyword evidence="1" id="KW-1133">Transmembrane helix</keyword>
<feature type="transmembrane region" description="Helical" evidence="1">
    <location>
        <begin position="6"/>
        <end position="27"/>
    </location>
</feature>
<proteinExistence type="predicted"/>
<dbReference type="Proteomes" id="UP000198828">
    <property type="component" value="Unassembled WGS sequence"/>
</dbReference>
<evidence type="ECO:0008006" key="4">
    <source>
        <dbReference type="Google" id="ProtNLM"/>
    </source>
</evidence>
<accession>A0A1H2YLN4</accession>
<evidence type="ECO:0000313" key="2">
    <source>
        <dbReference type="EMBL" id="SDX05905.1"/>
    </source>
</evidence>
<keyword evidence="1" id="KW-0812">Transmembrane</keyword>
<dbReference type="OrthoDB" id="1707699at2"/>